<dbReference type="EMBL" id="JBIMSO010000053">
    <property type="protein sequence ID" value="MFH5209349.1"/>
    <property type="molecule type" value="Genomic_DNA"/>
</dbReference>
<evidence type="ECO:0000259" key="1">
    <source>
        <dbReference type="Pfam" id="PF13556"/>
    </source>
</evidence>
<protein>
    <submittedName>
        <fullName evidence="3">PucR family transcriptional regulator</fullName>
    </submittedName>
</protein>
<dbReference type="PANTHER" id="PTHR33744">
    <property type="entry name" value="CARBOHYDRATE DIACID REGULATOR"/>
    <property type="match status" value="1"/>
</dbReference>
<organism evidence="3 4">
    <name type="scientific">Antrihabitans spumae</name>
    <dbReference type="NCBI Taxonomy" id="3373370"/>
    <lineage>
        <taxon>Bacteria</taxon>
        <taxon>Bacillati</taxon>
        <taxon>Actinomycetota</taxon>
        <taxon>Actinomycetes</taxon>
        <taxon>Mycobacteriales</taxon>
        <taxon>Nocardiaceae</taxon>
        <taxon>Antrihabitans</taxon>
    </lineage>
</organism>
<proteinExistence type="predicted"/>
<dbReference type="Proteomes" id="UP001609175">
    <property type="component" value="Unassembled WGS sequence"/>
</dbReference>
<sequence>MTRPEAARLPADVVAAMRTRAAALIGGFSAALPPYEQVPAALVETQFVEGAKANVEAFFECLENGFPLPADKLAVITNLALQRVRDGVPLETVLGTYRAGAAFLWAELERTSDDDELAALRAVGPLLMEYVATVTSHVAVACIDHVSDPLWEQRDRRRAMIDALIDGRTPREWMDDGTVAVADAFLVVVFAVGASANPALAAMVRSRLDRIPGAFARLDRTGWTALVPLAGSVENTAATVANCLQKTESTPPTDGLWIGVAPAKTHADIPTAVQDATNVASICRHLDRHGIVTRPEDVLVHFALLSGVGVRRYLADVIDHLRAQPTLDETLTAFFDSDYNQIAAARRLGIHRNTVTYRLTGVATLTGLDPMRPREAMLLLAAQLVASLQD</sequence>
<evidence type="ECO:0000313" key="4">
    <source>
        <dbReference type="Proteomes" id="UP001609175"/>
    </source>
</evidence>
<dbReference type="InterPro" id="IPR042070">
    <property type="entry name" value="PucR_C-HTH_sf"/>
</dbReference>
<evidence type="ECO:0000313" key="3">
    <source>
        <dbReference type="EMBL" id="MFH5209349.1"/>
    </source>
</evidence>
<dbReference type="InterPro" id="IPR025751">
    <property type="entry name" value="RsbRD_N_dom"/>
</dbReference>
<dbReference type="Pfam" id="PF13556">
    <property type="entry name" value="HTH_30"/>
    <property type="match status" value="1"/>
</dbReference>
<feature type="domain" description="RsbT co-antagonist protein RsbRD N-terminal" evidence="2">
    <location>
        <begin position="21"/>
        <end position="157"/>
    </location>
</feature>
<dbReference type="Gene3D" id="1.10.10.2840">
    <property type="entry name" value="PucR C-terminal helix-turn-helix domain"/>
    <property type="match status" value="1"/>
</dbReference>
<dbReference type="InterPro" id="IPR025736">
    <property type="entry name" value="PucR_C-HTH_dom"/>
</dbReference>
<gene>
    <name evidence="3" type="ORF">ACHIPZ_14260</name>
</gene>
<dbReference type="PANTHER" id="PTHR33744:SF1">
    <property type="entry name" value="DNA-BINDING TRANSCRIPTIONAL ACTIVATOR ADER"/>
    <property type="match status" value="1"/>
</dbReference>
<feature type="domain" description="PucR C-terminal helix-turn-helix" evidence="1">
    <location>
        <begin position="329"/>
        <end position="382"/>
    </location>
</feature>
<evidence type="ECO:0000259" key="2">
    <source>
        <dbReference type="Pfam" id="PF14361"/>
    </source>
</evidence>
<accession>A0ABW7JNK4</accession>
<dbReference type="Pfam" id="PF14361">
    <property type="entry name" value="RsbRD_N"/>
    <property type="match status" value="1"/>
</dbReference>
<reference evidence="3 4" key="1">
    <citation type="submission" date="2024-10" db="EMBL/GenBank/DDBJ databases">
        <authorList>
            <person name="Riesco R."/>
        </authorList>
    </citation>
    <scope>NUCLEOTIDE SEQUENCE [LARGE SCALE GENOMIC DNA]</scope>
    <source>
        <strain evidence="3 4">NCIMB 15449</strain>
    </source>
</reference>
<dbReference type="RefSeq" id="WP_395115091.1">
    <property type="nucleotide sequence ID" value="NZ_JBIMSO010000053.1"/>
</dbReference>
<dbReference type="InterPro" id="IPR051448">
    <property type="entry name" value="CdaR-like_regulators"/>
</dbReference>
<name>A0ABW7JNK4_9NOCA</name>
<comment type="caution">
    <text evidence="3">The sequence shown here is derived from an EMBL/GenBank/DDBJ whole genome shotgun (WGS) entry which is preliminary data.</text>
</comment>